<dbReference type="AlphaFoldDB" id="A0A7I7QII5"/>
<proteinExistence type="predicted"/>
<reference evidence="2 3" key="1">
    <citation type="journal article" date="2019" name="Emerg. Microbes Infect.">
        <title>Comprehensive subspecies identification of 175 nontuberculous mycobacteria species based on 7547 genomic profiles.</title>
        <authorList>
            <person name="Matsumoto Y."/>
            <person name="Kinjo T."/>
            <person name="Motooka D."/>
            <person name="Nabeya D."/>
            <person name="Jung N."/>
            <person name="Uechi K."/>
            <person name="Horii T."/>
            <person name="Iida T."/>
            <person name="Fujita J."/>
            <person name="Nakamura S."/>
        </authorList>
    </citation>
    <scope>NUCLEOTIDE SEQUENCE [LARGE SCALE GENOMIC DNA]</scope>
    <source>
        <strain evidence="2 3">JCM 17783</strain>
    </source>
</reference>
<evidence type="ECO:0000256" key="1">
    <source>
        <dbReference type="SAM" id="MobiDB-lite"/>
    </source>
</evidence>
<feature type="compositionally biased region" description="Basic and acidic residues" evidence="1">
    <location>
        <begin position="57"/>
        <end position="69"/>
    </location>
</feature>
<accession>A0A7I7QII5</accession>
<organism evidence="2 3">
    <name type="scientific">Mycobacterium stomatepiae</name>
    <dbReference type="NCBI Taxonomy" id="470076"/>
    <lineage>
        <taxon>Bacteria</taxon>
        <taxon>Bacillati</taxon>
        <taxon>Actinomycetota</taxon>
        <taxon>Actinomycetes</taxon>
        <taxon>Mycobacteriales</taxon>
        <taxon>Mycobacteriaceae</taxon>
        <taxon>Mycobacterium</taxon>
        <taxon>Mycobacterium simiae complex</taxon>
    </lineage>
</organism>
<gene>
    <name evidence="2" type="ORF">MSTO_61020</name>
</gene>
<sequence length="85" mass="9005">MVPGADTDRIAVPTPSSAIVVNEASGLQNRTTAGFVNTRFPQQVSVEGRDGVVVGVDPHHRDSLRDRPSVWDARTGEGGNDVLPV</sequence>
<name>A0A7I7QII5_9MYCO</name>
<dbReference type="EMBL" id="AP022587">
    <property type="protein sequence ID" value="BBY25897.1"/>
    <property type="molecule type" value="Genomic_DNA"/>
</dbReference>
<evidence type="ECO:0000313" key="3">
    <source>
        <dbReference type="Proteomes" id="UP000467130"/>
    </source>
</evidence>
<feature type="region of interest" description="Disordered" evidence="1">
    <location>
        <begin position="54"/>
        <end position="85"/>
    </location>
</feature>
<dbReference type="Proteomes" id="UP000467130">
    <property type="component" value="Chromosome"/>
</dbReference>
<keyword evidence="3" id="KW-1185">Reference proteome</keyword>
<protein>
    <submittedName>
        <fullName evidence="2">Uncharacterized protein</fullName>
    </submittedName>
</protein>
<evidence type="ECO:0000313" key="2">
    <source>
        <dbReference type="EMBL" id="BBY25897.1"/>
    </source>
</evidence>
<dbReference type="KEGG" id="msto:MSTO_61020"/>